<evidence type="ECO:0000313" key="3">
    <source>
        <dbReference type="Proteomes" id="UP000011682"/>
    </source>
</evidence>
<feature type="compositionally biased region" description="Basic and acidic residues" evidence="1">
    <location>
        <begin position="11"/>
        <end position="21"/>
    </location>
</feature>
<protein>
    <submittedName>
        <fullName evidence="2">Uncharacterized protein</fullName>
    </submittedName>
</protein>
<evidence type="ECO:0000313" key="2">
    <source>
        <dbReference type="EMBL" id="EPX55618.1"/>
    </source>
</evidence>
<keyword evidence="3" id="KW-1185">Reference proteome</keyword>
<feature type="compositionally biased region" description="Low complexity" evidence="1">
    <location>
        <begin position="22"/>
        <end position="38"/>
    </location>
</feature>
<proteinExistence type="predicted"/>
<sequence>MSSQYMSGVKDPTRSSRREGIARLLPSPHLSSRHLALD</sequence>
<evidence type="ECO:0000256" key="1">
    <source>
        <dbReference type="SAM" id="MobiDB-lite"/>
    </source>
</evidence>
<name>S9QGX8_CYSF2</name>
<feature type="region of interest" description="Disordered" evidence="1">
    <location>
        <begin position="1"/>
        <end position="38"/>
    </location>
</feature>
<comment type="caution">
    <text evidence="2">The sequence shown here is derived from an EMBL/GenBank/DDBJ whole genome shotgun (WGS) entry which is preliminary data.</text>
</comment>
<dbReference type="Proteomes" id="UP000011682">
    <property type="component" value="Unassembled WGS sequence"/>
</dbReference>
<reference evidence="2" key="1">
    <citation type="submission" date="2013-05" db="EMBL/GenBank/DDBJ databases">
        <title>Genome assembly of Cystobacter fuscus DSM 2262.</title>
        <authorList>
            <person name="Sharma G."/>
            <person name="Khatri I."/>
            <person name="Kaur C."/>
            <person name="Mayilraj S."/>
            <person name="Subramanian S."/>
        </authorList>
    </citation>
    <scope>NUCLEOTIDE SEQUENCE [LARGE SCALE GENOMIC DNA]</scope>
    <source>
        <strain evidence="2">DSM 2262</strain>
    </source>
</reference>
<organism evidence="2 3">
    <name type="scientific">Cystobacter fuscus (strain ATCC 25194 / DSM 2262 / NBRC 100088 / M29)</name>
    <dbReference type="NCBI Taxonomy" id="1242864"/>
    <lineage>
        <taxon>Bacteria</taxon>
        <taxon>Pseudomonadati</taxon>
        <taxon>Myxococcota</taxon>
        <taxon>Myxococcia</taxon>
        <taxon>Myxococcales</taxon>
        <taxon>Cystobacterineae</taxon>
        <taxon>Archangiaceae</taxon>
        <taxon>Cystobacter</taxon>
    </lineage>
</organism>
<accession>S9QGX8</accession>
<gene>
    <name evidence="2" type="ORF">D187_009229</name>
</gene>
<dbReference type="EMBL" id="ANAH02000071">
    <property type="protein sequence ID" value="EPX55618.1"/>
    <property type="molecule type" value="Genomic_DNA"/>
</dbReference>
<dbReference type="AlphaFoldDB" id="S9QGX8"/>